<name>A0AAE6P2W5_9LACO</name>
<dbReference type="EMBL" id="CP045562">
    <property type="protein sequence ID" value="QFX93215.1"/>
    <property type="molecule type" value="Genomic_DNA"/>
</dbReference>
<dbReference type="KEGG" id="lfv:LF543_06550"/>
<dbReference type="InterPro" id="IPR017853">
    <property type="entry name" value="GH"/>
</dbReference>
<reference evidence="3 4" key="1">
    <citation type="submission" date="2019-10" db="EMBL/GenBank/DDBJ databases">
        <title>Genome sequencing of Lactobacillus fructivorans.</title>
        <authorList>
            <person name="Kim K."/>
        </authorList>
    </citation>
    <scope>NUCLEOTIDE SEQUENCE [LARGE SCALE GENOMIC DNA]</scope>
    <source>
        <strain evidence="3 4">LF543</strain>
    </source>
</reference>
<dbReference type="InterPro" id="IPR036366">
    <property type="entry name" value="PGBDSf"/>
</dbReference>
<organism evidence="3 4">
    <name type="scientific">Fructilactobacillus fructivorans</name>
    <dbReference type="NCBI Taxonomy" id="1614"/>
    <lineage>
        <taxon>Bacteria</taxon>
        <taxon>Bacillati</taxon>
        <taxon>Bacillota</taxon>
        <taxon>Bacilli</taxon>
        <taxon>Lactobacillales</taxon>
        <taxon>Lactobacillaceae</taxon>
        <taxon>Fructilactobacillus</taxon>
    </lineage>
</organism>
<dbReference type="Gene3D" id="3.20.20.80">
    <property type="entry name" value="Glycosidases"/>
    <property type="match status" value="1"/>
</dbReference>
<protein>
    <submittedName>
        <fullName evidence="3">DUF1906 domain-containing protein</fullName>
    </submittedName>
</protein>
<dbReference type="Pfam" id="PF08924">
    <property type="entry name" value="Rv2525c_GlyHyd-like"/>
    <property type="match status" value="1"/>
</dbReference>
<dbReference type="SUPFAM" id="SSF47090">
    <property type="entry name" value="PGBD-like"/>
    <property type="match status" value="1"/>
</dbReference>
<dbReference type="InterPro" id="IPR036365">
    <property type="entry name" value="PGBD-like_sf"/>
</dbReference>
<dbReference type="Gene3D" id="1.10.101.10">
    <property type="entry name" value="PGBD-like superfamily/PGBD"/>
    <property type="match status" value="1"/>
</dbReference>
<evidence type="ECO:0000313" key="3">
    <source>
        <dbReference type="EMBL" id="QFX93215.1"/>
    </source>
</evidence>
<evidence type="ECO:0000259" key="2">
    <source>
        <dbReference type="Pfam" id="PF08924"/>
    </source>
</evidence>
<dbReference type="InterPro" id="IPR002477">
    <property type="entry name" value="Peptidoglycan-bd-like"/>
</dbReference>
<dbReference type="Pfam" id="PF01471">
    <property type="entry name" value="PG_binding_1"/>
    <property type="match status" value="1"/>
</dbReference>
<proteinExistence type="predicted"/>
<feature type="domain" description="Rv2525c-like glycoside hydrolase-like" evidence="2">
    <location>
        <begin position="302"/>
        <end position="478"/>
    </location>
</feature>
<sequence>MDQQVLNVQKWLNQEYGNVSGFDKVKENGNTGWPTIYALRMGLQHELGISPLGSGFGDKTKKALSGMVDQLKVGYKGKIAKLIQGAFWCKGISPNAFDEKYTKDTQNAVNTLRNDAGLDKGGVNVPLMAGLFDMAAFELLDGGKNNYRQMQQYLNHNYLNYFGNDLGLVPTDGLYQRNTNTALIYALQAVEGMTPVQANGVYGSGTINKTPTLTEGDKGAGVKLLQYGLMVNDFLSGSVDGVFNNSVAEDVVNFRKFMNLPPFTGKVDLTVIKGLLTSNGNTNRDSNACDTSFQLSDKDVKNIKNYGFEIVGRYLTGSVGTGSKRRSKNLTDDELKRITDGGLKVFPIYQDNDGSQEYFNYGQGCADAGIANATAQRLGFPKSTIIYFAVDTDIQAGDIDSTVIPYMEGVKKALGGSNYQLGIYGTRNVCAQTLSKGLAKAAFVSDMSTGYSGNLGYQMPKDWAIDQFVEYSLGDIAIDQDASSGRDNGTNEIKPTGIGEMSAKDALKNIVDNTQVEIDVPWVIYNDNKSLKITLVGEGDIKPIHGSGLFTISNGALPLKFMFDWVMQSCNNNINAGVYIVSLFNKWEFVQKIEDGQVSIEIVETKDGWSISVEFNIFKLKINNKSFDTELSISIDIDSHPHNYPDFKSYEKSL</sequence>
<dbReference type="InterPro" id="IPR015020">
    <property type="entry name" value="Rv2525c-like_Glyco_Hydro-like"/>
</dbReference>
<evidence type="ECO:0000313" key="4">
    <source>
        <dbReference type="Proteomes" id="UP000327194"/>
    </source>
</evidence>
<feature type="domain" description="Peptidoglycan binding-like" evidence="1">
    <location>
        <begin position="219"/>
        <end position="271"/>
    </location>
</feature>
<accession>A0AAE6P2W5</accession>
<dbReference type="RefSeq" id="WP_010022064.1">
    <property type="nucleotide sequence ID" value="NZ_AZDS01000006.1"/>
</dbReference>
<evidence type="ECO:0000259" key="1">
    <source>
        <dbReference type="Pfam" id="PF01471"/>
    </source>
</evidence>
<dbReference type="AlphaFoldDB" id="A0AAE6P2W5"/>
<dbReference type="Proteomes" id="UP000327194">
    <property type="component" value="Chromosome"/>
</dbReference>
<gene>
    <name evidence="3" type="ORF">LF543_06550</name>
</gene>
<dbReference type="CDD" id="cd06418">
    <property type="entry name" value="GH25_BacA-like"/>
    <property type="match status" value="1"/>
</dbReference>
<dbReference type="SUPFAM" id="SSF51445">
    <property type="entry name" value="(Trans)glycosidases"/>
    <property type="match status" value="1"/>
</dbReference>